<evidence type="ECO:0000313" key="2">
    <source>
        <dbReference type="EMBL" id="MFI0793585.1"/>
    </source>
</evidence>
<dbReference type="Gene3D" id="2.40.128.150">
    <property type="entry name" value="Cysteine proteinases"/>
    <property type="match status" value="1"/>
</dbReference>
<dbReference type="RefSeq" id="WP_396679156.1">
    <property type="nucleotide sequence ID" value="NZ_JBIRPU010000007.1"/>
</dbReference>
<name>A0ABW7SKB7_9ACTN</name>
<gene>
    <name evidence="2" type="ORF">ACH4OY_12970</name>
</gene>
<sequence>MPGERQTLYDIDTYLRRLGYDSATSQPAADLATLVALHKRHMESIPFNSAGSLAVPAPSGRLVDLVDFDEDATFDSVVAAGHGGGCVQMTRLFLRLLRDLGFDADLIAGTTAEGRRSYGVEVEHMLILARVDGGSWLVDIGYAGPSFVEPLRLDGATGDQRQYGCRYRLTHGGDGVSLQRRPRLGQWSTVYAFTAKVRDRSDWAPAEEAINAALAAGGDGAELYSRAVSDGQVVLKGRRYLTVRAGIEQTRTVTDDGDWHAYRSAILAGEVG</sequence>
<dbReference type="Gene3D" id="3.30.2140.10">
    <property type="entry name" value="Arylamine N-acetyltransferase"/>
    <property type="match status" value="1"/>
</dbReference>
<comment type="caution">
    <text evidence="2">The sequence shown here is derived from an EMBL/GenBank/DDBJ whole genome shotgun (WGS) entry which is preliminary data.</text>
</comment>
<evidence type="ECO:0000256" key="1">
    <source>
        <dbReference type="ARBA" id="ARBA00006547"/>
    </source>
</evidence>
<keyword evidence="3" id="KW-1185">Reference proteome</keyword>
<dbReference type="EMBL" id="JBIRPU010000007">
    <property type="protein sequence ID" value="MFI0793585.1"/>
    <property type="molecule type" value="Genomic_DNA"/>
</dbReference>
<dbReference type="PANTHER" id="PTHR11786:SF0">
    <property type="entry name" value="ARYLAMINE N-ACETYLTRANSFERASE 4-RELATED"/>
    <property type="match status" value="1"/>
</dbReference>
<dbReference type="Pfam" id="PF00797">
    <property type="entry name" value="Acetyltransf_2"/>
    <property type="match status" value="1"/>
</dbReference>
<protein>
    <submittedName>
        <fullName evidence="2">Arylamine N-acetyltransferase</fullName>
    </submittedName>
</protein>
<dbReference type="InterPro" id="IPR001447">
    <property type="entry name" value="Arylamine_N-AcTrfase"/>
</dbReference>
<proteinExistence type="inferred from homology"/>
<accession>A0ABW7SKB7</accession>
<organism evidence="2 3">
    <name type="scientific">Micromonospora rubida</name>
    <dbReference type="NCBI Taxonomy" id="2697657"/>
    <lineage>
        <taxon>Bacteria</taxon>
        <taxon>Bacillati</taxon>
        <taxon>Actinomycetota</taxon>
        <taxon>Actinomycetes</taxon>
        <taxon>Micromonosporales</taxon>
        <taxon>Micromonosporaceae</taxon>
        <taxon>Micromonospora</taxon>
    </lineage>
</organism>
<dbReference type="SUPFAM" id="SSF54001">
    <property type="entry name" value="Cysteine proteinases"/>
    <property type="match status" value="1"/>
</dbReference>
<dbReference type="Proteomes" id="UP001611075">
    <property type="component" value="Unassembled WGS sequence"/>
</dbReference>
<dbReference type="PANTHER" id="PTHR11786">
    <property type="entry name" value="N-HYDROXYARYLAMINE O-ACETYLTRANSFERASE"/>
    <property type="match status" value="1"/>
</dbReference>
<evidence type="ECO:0000313" key="3">
    <source>
        <dbReference type="Proteomes" id="UP001611075"/>
    </source>
</evidence>
<comment type="similarity">
    <text evidence="1">Belongs to the arylamine N-acetyltransferase family.</text>
</comment>
<reference evidence="2 3" key="1">
    <citation type="submission" date="2024-10" db="EMBL/GenBank/DDBJ databases">
        <title>The Natural Products Discovery Center: Release of the First 8490 Sequenced Strains for Exploring Actinobacteria Biosynthetic Diversity.</title>
        <authorList>
            <person name="Kalkreuter E."/>
            <person name="Kautsar S.A."/>
            <person name="Yang D."/>
            <person name="Bader C.D."/>
            <person name="Teijaro C.N."/>
            <person name="Fluegel L."/>
            <person name="Davis C.M."/>
            <person name="Simpson J.R."/>
            <person name="Lauterbach L."/>
            <person name="Steele A.D."/>
            <person name="Gui C."/>
            <person name="Meng S."/>
            <person name="Li G."/>
            <person name="Viehrig K."/>
            <person name="Ye F."/>
            <person name="Su P."/>
            <person name="Kiefer A.F."/>
            <person name="Nichols A."/>
            <person name="Cepeda A.J."/>
            <person name="Yan W."/>
            <person name="Fan B."/>
            <person name="Jiang Y."/>
            <person name="Adhikari A."/>
            <person name="Zheng C.-J."/>
            <person name="Schuster L."/>
            <person name="Cowan T.M."/>
            <person name="Smanski M.J."/>
            <person name="Chevrette M.G."/>
            <person name="De Carvalho L.P.S."/>
            <person name="Shen B."/>
        </authorList>
    </citation>
    <scope>NUCLEOTIDE SEQUENCE [LARGE SCALE GENOMIC DNA]</scope>
    <source>
        <strain evidence="2 3">NPDC021253</strain>
    </source>
</reference>
<dbReference type="InterPro" id="IPR038765">
    <property type="entry name" value="Papain-like_cys_pep_sf"/>
</dbReference>